<dbReference type="EMBL" id="GBRH01197295">
    <property type="protein sequence ID" value="JAE00601.1"/>
    <property type="molecule type" value="Transcribed_RNA"/>
</dbReference>
<sequence>MSNKVESLCSVPVRAHLVSPV</sequence>
<evidence type="ECO:0000313" key="1">
    <source>
        <dbReference type="EMBL" id="JAE00601.1"/>
    </source>
</evidence>
<proteinExistence type="predicted"/>
<organism evidence="1">
    <name type="scientific">Arundo donax</name>
    <name type="common">Giant reed</name>
    <name type="synonym">Donax arundinaceus</name>
    <dbReference type="NCBI Taxonomy" id="35708"/>
    <lineage>
        <taxon>Eukaryota</taxon>
        <taxon>Viridiplantae</taxon>
        <taxon>Streptophyta</taxon>
        <taxon>Embryophyta</taxon>
        <taxon>Tracheophyta</taxon>
        <taxon>Spermatophyta</taxon>
        <taxon>Magnoliopsida</taxon>
        <taxon>Liliopsida</taxon>
        <taxon>Poales</taxon>
        <taxon>Poaceae</taxon>
        <taxon>PACMAD clade</taxon>
        <taxon>Arundinoideae</taxon>
        <taxon>Arundineae</taxon>
        <taxon>Arundo</taxon>
    </lineage>
</organism>
<reference evidence="1" key="1">
    <citation type="submission" date="2014-09" db="EMBL/GenBank/DDBJ databases">
        <authorList>
            <person name="Magalhaes I.L.F."/>
            <person name="Oliveira U."/>
            <person name="Santos F.R."/>
            <person name="Vidigal T.H.D.A."/>
            <person name="Brescovit A.D."/>
            <person name="Santos A.J."/>
        </authorList>
    </citation>
    <scope>NUCLEOTIDE SEQUENCE</scope>
    <source>
        <tissue evidence="1">Shoot tissue taken approximately 20 cm above the soil surface</tissue>
    </source>
</reference>
<reference evidence="1" key="2">
    <citation type="journal article" date="2015" name="Data Brief">
        <title>Shoot transcriptome of the giant reed, Arundo donax.</title>
        <authorList>
            <person name="Barrero R.A."/>
            <person name="Guerrero F.D."/>
            <person name="Moolhuijzen P."/>
            <person name="Goolsby J.A."/>
            <person name="Tidwell J."/>
            <person name="Bellgard S.E."/>
            <person name="Bellgard M.I."/>
        </authorList>
    </citation>
    <scope>NUCLEOTIDE SEQUENCE</scope>
    <source>
        <tissue evidence="1">Shoot tissue taken approximately 20 cm above the soil surface</tissue>
    </source>
</reference>
<dbReference type="AlphaFoldDB" id="A0A0A9ERY8"/>
<name>A0A0A9ERY8_ARUDO</name>
<protein>
    <submittedName>
        <fullName evidence="1">Uncharacterized protein</fullName>
    </submittedName>
</protein>
<accession>A0A0A9ERY8</accession>